<dbReference type="PROSITE" id="PS51257">
    <property type="entry name" value="PROKAR_LIPOPROTEIN"/>
    <property type="match status" value="1"/>
</dbReference>
<feature type="signal peptide" evidence="2">
    <location>
        <begin position="1"/>
        <end position="18"/>
    </location>
</feature>
<evidence type="ECO:0000313" key="4">
    <source>
        <dbReference type="Proteomes" id="UP001354971"/>
    </source>
</evidence>
<name>A0ABU7LTR2_9PROT</name>
<proteinExistence type="predicted"/>
<feature type="compositionally biased region" description="Low complexity" evidence="1">
    <location>
        <begin position="211"/>
        <end position="225"/>
    </location>
</feature>
<feature type="chain" id="PRO_5045962539" description="Sel1 repeat family protein" evidence="2">
    <location>
        <begin position="19"/>
        <end position="225"/>
    </location>
</feature>
<evidence type="ECO:0000256" key="1">
    <source>
        <dbReference type="SAM" id="MobiDB-lite"/>
    </source>
</evidence>
<keyword evidence="2" id="KW-0732">Signal</keyword>
<organism evidence="3 4">
    <name type="scientific">Hyphobacterium lacteum</name>
    <dbReference type="NCBI Taxonomy" id="3116575"/>
    <lineage>
        <taxon>Bacteria</taxon>
        <taxon>Pseudomonadati</taxon>
        <taxon>Pseudomonadota</taxon>
        <taxon>Alphaproteobacteria</taxon>
        <taxon>Maricaulales</taxon>
        <taxon>Maricaulaceae</taxon>
        <taxon>Hyphobacterium</taxon>
    </lineage>
</organism>
<gene>
    <name evidence="3" type="ORF">V0U79_13145</name>
</gene>
<reference evidence="3 4" key="1">
    <citation type="submission" date="2024-01" db="EMBL/GenBank/DDBJ databases">
        <title>Hyphobacterium bacterium isolated from marine sediment.</title>
        <authorList>
            <person name="Zhao S."/>
        </authorList>
    </citation>
    <scope>NUCLEOTIDE SEQUENCE [LARGE SCALE GENOMIC DNA]</scope>
    <source>
        <strain evidence="4">HN65</strain>
    </source>
</reference>
<accession>A0ABU7LTR2</accession>
<evidence type="ECO:0000313" key="3">
    <source>
        <dbReference type="EMBL" id="MEE2527306.1"/>
    </source>
</evidence>
<evidence type="ECO:0000256" key="2">
    <source>
        <dbReference type="SAM" id="SignalP"/>
    </source>
</evidence>
<dbReference type="EMBL" id="JAZDRP010000011">
    <property type="protein sequence ID" value="MEE2527306.1"/>
    <property type="molecule type" value="Genomic_DNA"/>
</dbReference>
<evidence type="ECO:0008006" key="5">
    <source>
        <dbReference type="Google" id="ProtNLM"/>
    </source>
</evidence>
<sequence length="225" mass="24239">MKHALLALALAALVSACASNNNESTFRGGAGGDAAYGRGLQALERGDHAEAHDYFICAAQFGSGYEVAWYYAGTTALEVARAGGDDADEYRATGEEYLTRSGLAGWGASQAALARHYHEIGNPQEAAYWALLYTNNVREISLGLTRMDDETIIAIRDGVTAEELAEAEARATRFVPDPLPVGRASAECAEAIQSDRERPQRARIPVREQRQGPPQRPGQRPGSPY</sequence>
<keyword evidence="4" id="KW-1185">Reference proteome</keyword>
<protein>
    <recommendedName>
        <fullName evidence="5">Sel1 repeat family protein</fullName>
    </recommendedName>
</protein>
<dbReference type="RefSeq" id="WP_330199968.1">
    <property type="nucleotide sequence ID" value="NZ_JAZDRP010000011.1"/>
</dbReference>
<feature type="compositionally biased region" description="Basic and acidic residues" evidence="1">
    <location>
        <begin position="193"/>
        <end position="210"/>
    </location>
</feature>
<feature type="region of interest" description="Disordered" evidence="1">
    <location>
        <begin position="189"/>
        <end position="225"/>
    </location>
</feature>
<dbReference type="Proteomes" id="UP001354971">
    <property type="component" value="Unassembled WGS sequence"/>
</dbReference>
<comment type="caution">
    <text evidence="3">The sequence shown here is derived from an EMBL/GenBank/DDBJ whole genome shotgun (WGS) entry which is preliminary data.</text>
</comment>